<name>A0A2Z4G8D0_9BACT</name>
<dbReference type="InterPro" id="IPR026444">
    <property type="entry name" value="Secre_tail"/>
</dbReference>
<dbReference type="PANTHER" id="PTHR35580:SF1">
    <property type="entry name" value="PHYTASE-LIKE DOMAIN-CONTAINING PROTEIN"/>
    <property type="match status" value="1"/>
</dbReference>
<dbReference type="InterPro" id="IPR011042">
    <property type="entry name" value="6-blade_b-propeller_TolB-like"/>
</dbReference>
<dbReference type="RefSeq" id="WP_111370539.1">
    <property type="nucleotide sequence ID" value="NZ_CP029480.1"/>
</dbReference>
<dbReference type="EMBL" id="CP029480">
    <property type="protein sequence ID" value="AWV97437.1"/>
    <property type="molecule type" value="Genomic_DNA"/>
</dbReference>
<dbReference type="Proteomes" id="UP000249873">
    <property type="component" value="Chromosome"/>
</dbReference>
<feature type="domain" description="Secretion system C-terminal sorting" evidence="1">
    <location>
        <begin position="592"/>
        <end position="658"/>
    </location>
</feature>
<evidence type="ECO:0000313" key="2">
    <source>
        <dbReference type="EMBL" id="AWV97437.1"/>
    </source>
</evidence>
<gene>
    <name evidence="2" type="ORF">DJ013_04325</name>
</gene>
<dbReference type="SUPFAM" id="SSF101898">
    <property type="entry name" value="NHL repeat"/>
    <property type="match status" value="1"/>
</dbReference>
<keyword evidence="3" id="KW-1185">Reference proteome</keyword>
<accession>A0A2Z4G8D0</accession>
<dbReference type="OrthoDB" id="937114at2"/>
<evidence type="ECO:0000313" key="3">
    <source>
        <dbReference type="Proteomes" id="UP000249873"/>
    </source>
</evidence>
<dbReference type="NCBIfam" id="TIGR04183">
    <property type="entry name" value="Por_Secre_tail"/>
    <property type="match status" value="1"/>
</dbReference>
<reference evidence="2 3" key="1">
    <citation type="submission" date="2018-05" db="EMBL/GenBank/DDBJ databases">
        <title>Complete genome sequence of Arcticibacterium luteifluviistationis SM1504T, a cytophagaceae bacterium isolated from Arctic surface seawater.</title>
        <authorList>
            <person name="Li Y."/>
            <person name="Qin Q.-L."/>
        </authorList>
    </citation>
    <scope>NUCLEOTIDE SEQUENCE [LARGE SCALE GENOMIC DNA]</scope>
    <source>
        <strain evidence="2 3">SM1504</strain>
    </source>
</reference>
<dbReference type="AlphaFoldDB" id="A0A2Z4G8D0"/>
<dbReference type="Pfam" id="PF18962">
    <property type="entry name" value="Por_Secre_tail"/>
    <property type="match status" value="1"/>
</dbReference>
<evidence type="ECO:0000259" key="1">
    <source>
        <dbReference type="Pfam" id="PF18962"/>
    </source>
</evidence>
<proteinExistence type="predicted"/>
<dbReference type="InterPro" id="IPR052918">
    <property type="entry name" value="Motility_Chemotaxis_Reg"/>
</dbReference>
<dbReference type="PANTHER" id="PTHR35580">
    <property type="entry name" value="CELL SURFACE GLYCOPROTEIN (S-LAYER PROTEIN)-LIKE PROTEIN"/>
    <property type="match status" value="1"/>
</dbReference>
<sequence length="664" mass="74494">MKKLARAIITIALLISSTQLYSQEWIWGLKATGDGQIPYDPSTEINVDYHGNITIAGFYQKSFGIDTLLLFTEDDYYSDIFLSRLNKDGEVKWLKHIEAGSTYDYEIGLTTDDDSNIYLAGSKDSRIFASKYDSTGNLIWNQGFNQEFSGHGRTISTDQFDNVYIAGGSGSQFFIAKLDYSGKQVWTKHISVSNSRGCSLTDINVDALGNIYFTGVFSIDYLYLDDFVLEHDNAWGDQTFFGKLDSGGEVVWVKTASGRSNGSPQIAITSDNHLYLSGALFSGITFDNIYIEGICCQRPKPYLAKYTTDGDIVWAKGAYTSYQGTGQTQDIKVDYDGNLYLTGIYFTCTGETCTETDFYLEKYNPAGEHLWRKEIKMSTSDYSKSIDTDNYGNLYNVGYTNSANFIDENQFSFLRTIGIGKLNTGSSTNKRTPRPNSERFVQTCASNQTIKLVAEGENIKWYSDPLLNNLVSSDSIYTASFPSTDTLYVTQTCNQIESWPKEIIVYISNIPDVPLNLQMDTLIAPEGSNFQYQWLYNDDSLTNATSNSVIMDTTQNQNNFSVIISDFACTKKLDYLRIITSSEEVLRKKVSLYPNPTKGKVTFQPNTKGDTSIKVYTSNGKELISKLINMNDAPFLDLSPYPDGVYLIQISNNQATESFRIIKQ</sequence>
<dbReference type="Gene3D" id="2.120.10.30">
    <property type="entry name" value="TolB, C-terminal domain"/>
    <property type="match status" value="1"/>
</dbReference>
<dbReference type="KEGG" id="als:DJ013_04325"/>
<protein>
    <recommendedName>
        <fullName evidence="1">Secretion system C-terminal sorting domain-containing protein</fullName>
    </recommendedName>
</protein>
<organism evidence="2 3">
    <name type="scientific">Arcticibacterium luteifluviistationis</name>
    <dbReference type="NCBI Taxonomy" id="1784714"/>
    <lineage>
        <taxon>Bacteria</taxon>
        <taxon>Pseudomonadati</taxon>
        <taxon>Bacteroidota</taxon>
        <taxon>Cytophagia</taxon>
        <taxon>Cytophagales</taxon>
        <taxon>Leadbetterellaceae</taxon>
        <taxon>Arcticibacterium</taxon>
    </lineage>
</organism>